<dbReference type="InterPro" id="IPR001123">
    <property type="entry name" value="LeuE-type"/>
</dbReference>
<evidence type="ECO:0000256" key="3">
    <source>
        <dbReference type="ARBA" id="ARBA00022692"/>
    </source>
</evidence>
<keyword evidence="5 6" id="KW-0472">Membrane</keyword>
<evidence type="ECO:0000313" key="7">
    <source>
        <dbReference type="EMBL" id="CAB3754655.1"/>
    </source>
</evidence>
<keyword evidence="4 6" id="KW-1133">Transmembrane helix</keyword>
<feature type="transmembrane region" description="Helical" evidence="6">
    <location>
        <begin position="146"/>
        <end position="168"/>
    </location>
</feature>
<dbReference type="GO" id="GO:0005886">
    <property type="term" value="C:plasma membrane"/>
    <property type="evidence" value="ECO:0007669"/>
    <property type="project" value="UniProtKB-SubCell"/>
</dbReference>
<evidence type="ECO:0000256" key="1">
    <source>
        <dbReference type="ARBA" id="ARBA00004651"/>
    </source>
</evidence>
<dbReference type="AlphaFoldDB" id="A0A6J5DNT4"/>
<evidence type="ECO:0000256" key="5">
    <source>
        <dbReference type="ARBA" id="ARBA00023136"/>
    </source>
</evidence>
<name>A0A6J5DNT4_9BURK</name>
<feature type="transmembrane region" description="Helical" evidence="6">
    <location>
        <begin position="40"/>
        <end position="62"/>
    </location>
</feature>
<evidence type="ECO:0000256" key="2">
    <source>
        <dbReference type="ARBA" id="ARBA00022475"/>
    </source>
</evidence>
<accession>A0A6J5DNT4</accession>
<evidence type="ECO:0000313" key="8">
    <source>
        <dbReference type="Proteomes" id="UP000494329"/>
    </source>
</evidence>
<dbReference type="GO" id="GO:0015171">
    <property type="term" value="F:amino acid transmembrane transporter activity"/>
    <property type="evidence" value="ECO:0007669"/>
    <property type="project" value="TreeGrafter"/>
</dbReference>
<keyword evidence="2" id="KW-1003">Cell membrane</keyword>
<keyword evidence="8" id="KW-1185">Reference proteome</keyword>
<dbReference type="Pfam" id="PF01810">
    <property type="entry name" value="LysE"/>
    <property type="match status" value="1"/>
</dbReference>
<feature type="transmembrane region" description="Helical" evidence="6">
    <location>
        <begin position="112"/>
        <end position="134"/>
    </location>
</feature>
<comment type="subcellular location">
    <subcellularLocation>
        <location evidence="1">Cell membrane</location>
        <topology evidence="1">Multi-pass membrane protein</topology>
    </subcellularLocation>
</comment>
<sequence length="211" mass="22041">MTAVAFNVLLTFWVVSLSLVIIPGPDWAYAISAGMHGRAIAPAIAGMLSGYLTITLAVAVGIGTLVSRLPAFLTILTFVGAGYLLWLGGTIVARPSLPTVREGRASSTSLGWAIRGFAISGANPKALLLFLALLPQFTSRDGAWPVSAQIGAMGLVQILNCAVIYSLVSVSSKAILRARPTVAYKVSQFSGAAMIVIALLLLAEQLVAFIR</sequence>
<dbReference type="EMBL" id="CADIKF010000012">
    <property type="protein sequence ID" value="CAB3754655.1"/>
    <property type="molecule type" value="Genomic_DNA"/>
</dbReference>
<dbReference type="PANTHER" id="PTHR30086:SF20">
    <property type="entry name" value="ARGININE EXPORTER PROTEIN ARGO-RELATED"/>
    <property type="match status" value="1"/>
</dbReference>
<evidence type="ECO:0000256" key="4">
    <source>
        <dbReference type="ARBA" id="ARBA00022989"/>
    </source>
</evidence>
<proteinExistence type="predicted"/>
<gene>
    <name evidence="7" type="ORF">LMG29739_01987</name>
</gene>
<protein>
    <recommendedName>
        <fullName evidence="9">Homoserine/homoserine lactone efflux protein</fullName>
    </recommendedName>
</protein>
<organism evidence="7 8">
    <name type="scientific">Paraburkholderia solisilvae</name>
    <dbReference type="NCBI Taxonomy" id="624376"/>
    <lineage>
        <taxon>Bacteria</taxon>
        <taxon>Pseudomonadati</taxon>
        <taxon>Pseudomonadota</taxon>
        <taxon>Betaproteobacteria</taxon>
        <taxon>Burkholderiales</taxon>
        <taxon>Burkholderiaceae</taxon>
        <taxon>Paraburkholderia</taxon>
    </lineage>
</organism>
<dbReference type="RefSeq" id="WP_175110723.1">
    <property type="nucleotide sequence ID" value="NZ_CADIKF010000012.1"/>
</dbReference>
<evidence type="ECO:0008006" key="9">
    <source>
        <dbReference type="Google" id="ProtNLM"/>
    </source>
</evidence>
<dbReference type="Proteomes" id="UP000494329">
    <property type="component" value="Unassembled WGS sequence"/>
</dbReference>
<reference evidence="7 8" key="1">
    <citation type="submission" date="2020-04" db="EMBL/GenBank/DDBJ databases">
        <authorList>
            <person name="De Canck E."/>
        </authorList>
    </citation>
    <scope>NUCLEOTIDE SEQUENCE [LARGE SCALE GENOMIC DNA]</scope>
    <source>
        <strain evidence="7 8">LMG 29739</strain>
    </source>
</reference>
<feature type="transmembrane region" description="Helical" evidence="6">
    <location>
        <begin position="69"/>
        <end position="92"/>
    </location>
</feature>
<keyword evidence="3 6" id="KW-0812">Transmembrane</keyword>
<feature type="transmembrane region" description="Helical" evidence="6">
    <location>
        <begin position="188"/>
        <end position="210"/>
    </location>
</feature>
<dbReference type="PANTHER" id="PTHR30086">
    <property type="entry name" value="ARGININE EXPORTER PROTEIN ARGO"/>
    <property type="match status" value="1"/>
</dbReference>
<evidence type="ECO:0000256" key="6">
    <source>
        <dbReference type="SAM" id="Phobius"/>
    </source>
</evidence>